<dbReference type="AlphaFoldDB" id="A0A0L7LUY3"/>
<keyword evidence="2" id="KW-1185">Reference proteome</keyword>
<proteinExistence type="predicted"/>
<sequence length="164" mass="18697">MSAFRELRDVSKNFEYDLRSASAELFSAKMGHMFEDTIAKKTKDLAFFSAKLKLLTAKSLPSAWKVVEQVTAKSLTQAHAVKALITEPDSSLDPELIQRKQAIIDCLKEFRHAESQLRHLNALLKEKETEHCAVRAVWDRTLSELRDHGARRERSEPDCIGPLY</sequence>
<gene>
    <name evidence="1" type="ORF">OBRU01_00287</name>
</gene>
<accession>A0A0L7LUY3</accession>
<evidence type="ECO:0000313" key="1">
    <source>
        <dbReference type="EMBL" id="KOB79288.1"/>
    </source>
</evidence>
<dbReference type="EMBL" id="JTDY01000033">
    <property type="protein sequence ID" value="KOB79288.1"/>
    <property type="molecule type" value="Genomic_DNA"/>
</dbReference>
<protein>
    <submittedName>
        <fullName evidence="1">HAMP domain protein</fullName>
    </submittedName>
</protein>
<dbReference type="Proteomes" id="UP000037510">
    <property type="component" value="Unassembled WGS sequence"/>
</dbReference>
<organism evidence="1 2">
    <name type="scientific">Operophtera brumata</name>
    <name type="common">Winter moth</name>
    <name type="synonym">Phalaena brumata</name>
    <dbReference type="NCBI Taxonomy" id="104452"/>
    <lineage>
        <taxon>Eukaryota</taxon>
        <taxon>Metazoa</taxon>
        <taxon>Ecdysozoa</taxon>
        <taxon>Arthropoda</taxon>
        <taxon>Hexapoda</taxon>
        <taxon>Insecta</taxon>
        <taxon>Pterygota</taxon>
        <taxon>Neoptera</taxon>
        <taxon>Endopterygota</taxon>
        <taxon>Lepidoptera</taxon>
        <taxon>Glossata</taxon>
        <taxon>Ditrysia</taxon>
        <taxon>Geometroidea</taxon>
        <taxon>Geometridae</taxon>
        <taxon>Larentiinae</taxon>
        <taxon>Operophtera</taxon>
    </lineage>
</organism>
<evidence type="ECO:0000313" key="2">
    <source>
        <dbReference type="Proteomes" id="UP000037510"/>
    </source>
</evidence>
<feature type="non-terminal residue" evidence="1">
    <location>
        <position position="164"/>
    </location>
</feature>
<name>A0A0L7LUY3_OPEBR</name>
<comment type="caution">
    <text evidence="1">The sequence shown here is derived from an EMBL/GenBank/DDBJ whole genome shotgun (WGS) entry which is preliminary data.</text>
</comment>
<reference evidence="1 2" key="1">
    <citation type="journal article" date="2015" name="Genome Biol. Evol.">
        <title>The genome of winter moth (Operophtera brumata) provides a genomic perspective on sexual dimorphism and phenology.</title>
        <authorList>
            <person name="Derks M.F."/>
            <person name="Smit S."/>
            <person name="Salis L."/>
            <person name="Schijlen E."/>
            <person name="Bossers A."/>
            <person name="Mateman C."/>
            <person name="Pijl A.S."/>
            <person name="de Ridder D."/>
            <person name="Groenen M.A."/>
            <person name="Visser M.E."/>
            <person name="Megens H.J."/>
        </authorList>
    </citation>
    <scope>NUCLEOTIDE SEQUENCE [LARGE SCALE GENOMIC DNA]</scope>
    <source>
        <strain evidence="1">WM2013NL</strain>
        <tissue evidence="1">Head and thorax</tissue>
    </source>
</reference>